<proteinExistence type="predicted"/>
<organism evidence="2 3">
    <name type="scientific">Sphaerobolus stellatus (strain SS14)</name>
    <dbReference type="NCBI Taxonomy" id="990650"/>
    <lineage>
        <taxon>Eukaryota</taxon>
        <taxon>Fungi</taxon>
        <taxon>Dikarya</taxon>
        <taxon>Basidiomycota</taxon>
        <taxon>Agaricomycotina</taxon>
        <taxon>Agaricomycetes</taxon>
        <taxon>Phallomycetidae</taxon>
        <taxon>Geastrales</taxon>
        <taxon>Sphaerobolaceae</taxon>
        <taxon>Sphaerobolus</taxon>
    </lineage>
</organism>
<evidence type="ECO:0000313" key="2">
    <source>
        <dbReference type="EMBL" id="KIJ37836.1"/>
    </source>
</evidence>
<dbReference type="Proteomes" id="UP000054279">
    <property type="component" value="Unassembled WGS sequence"/>
</dbReference>
<dbReference type="HOGENOM" id="CLU_915774_0_0_1"/>
<accession>A0A0C9VK72</accession>
<protein>
    <submittedName>
        <fullName evidence="2">Uncharacterized protein</fullName>
    </submittedName>
</protein>
<keyword evidence="3" id="KW-1185">Reference proteome</keyword>
<name>A0A0C9VK72_SPHS4</name>
<evidence type="ECO:0000256" key="1">
    <source>
        <dbReference type="SAM" id="MobiDB-lite"/>
    </source>
</evidence>
<dbReference type="OrthoDB" id="3254233at2759"/>
<evidence type="ECO:0000313" key="3">
    <source>
        <dbReference type="Proteomes" id="UP000054279"/>
    </source>
</evidence>
<sequence>MHLALNSSTPLGSDPPHTFPSANGAGATLSPFPYVAVTTGTTALDHAGSDMSVFTARANTKQKTAPSIGFWPHASILSDTPDPFDFSDCPLSEDAQAFIREQRDKEILADCFSPSFGSKLLPGMFSSPVRAVPKPHSTGLHLITDQSAEPHSLNSFISREATSVHYDNMHDFGKLLQKAHSKYGHAPAYLFKSDCFEVFRRIPMHPLWQIQQIVTVDVIWIAIYIKYIEDFLHYMDDTFGYDMDPVLEYYAPYDKHYPKKQVALLHLWDELGLPHNIKKQEFGSSLVIIGFHIDPVCISTSISH</sequence>
<reference evidence="2 3" key="1">
    <citation type="submission" date="2014-06" db="EMBL/GenBank/DDBJ databases">
        <title>Evolutionary Origins and Diversification of the Mycorrhizal Mutualists.</title>
        <authorList>
            <consortium name="DOE Joint Genome Institute"/>
            <consortium name="Mycorrhizal Genomics Consortium"/>
            <person name="Kohler A."/>
            <person name="Kuo A."/>
            <person name="Nagy L.G."/>
            <person name="Floudas D."/>
            <person name="Copeland A."/>
            <person name="Barry K.W."/>
            <person name="Cichocki N."/>
            <person name="Veneault-Fourrey C."/>
            <person name="LaButti K."/>
            <person name="Lindquist E.A."/>
            <person name="Lipzen A."/>
            <person name="Lundell T."/>
            <person name="Morin E."/>
            <person name="Murat C."/>
            <person name="Riley R."/>
            <person name="Ohm R."/>
            <person name="Sun H."/>
            <person name="Tunlid A."/>
            <person name="Henrissat B."/>
            <person name="Grigoriev I.V."/>
            <person name="Hibbett D.S."/>
            <person name="Martin F."/>
        </authorList>
    </citation>
    <scope>NUCLEOTIDE SEQUENCE [LARGE SCALE GENOMIC DNA]</scope>
    <source>
        <strain evidence="2 3">SS14</strain>
    </source>
</reference>
<feature type="compositionally biased region" description="Polar residues" evidence="1">
    <location>
        <begin position="1"/>
        <end position="11"/>
    </location>
</feature>
<dbReference type="EMBL" id="KN837166">
    <property type="protein sequence ID" value="KIJ37836.1"/>
    <property type="molecule type" value="Genomic_DNA"/>
</dbReference>
<dbReference type="AlphaFoldDB" id="A0A0C9VK72"/>
<gene>
    <name evidence="2" type="ORF">M422DRAFT_259710</name>
</gene>
<feature type="region of interest" description="Disordered" evidence="1">
    <location>
        <begin position="1"/>
        <end position="23"/>
    </location>
</feature>